<evidence type="ECO:0000313" key="3">
    <source>
        <dbReference type="Proteomes" id="UP000183530"/>
    </source>
</evidence>
<accession>A0A1L2ZLV1</accession>
<sequence length="249" mass="26227">MVTFSDLVFSDLDSVRDLGQFLARARSINDDGVLLQHVGSALATYVPLLTVGELGLSLTSKNDGAATESEPAQDTLFIMGMRVSGLAGTLTGSSMETVTGTRPGQPSSGVYAIGDITDRTARAQESPDKTVLIPAPPAQRPAVWASRVPPRSGWEVVADIPSETLEQDASAAITAVAEALPASPGGAVVLTVRERIWASDSTTKEIPLGAAVALKTLGFLSPEEPVRHARAGLWQRLSTSRGHVLVYRR</sequence>
<evidence type="ECO:0000259" key="1">
    <source>
        <dbReference type="Pfam" id="PF26572"/>
    </source>
</evidence>
<dbReference type="OrthoDB" id="4801220at2"/>
<reference evidence="2 3" key="1">
    <citation type="submission" date="2016-11" db="EMBL/GenBank/DDBJ databases">
        <title>Genome sequencing of Zhihengliuella aestuarii B18 antagonistic to Plasmodiophora brassicae.</title>
        <authorList>
            <person name="Luo Y."/>
        </authorList>
    </citation>
    <scope>NUCLEOTIDE SEQUENCE [LARGE SCALE GENOMIC DNA]</scope>
    <source>
        <strain evidence="2 3">B18</strain>
    </source>
</reference>
<dbReference type="STRING" id="556325.BHE16_01980"/>
<dbReference type="EMBL" id="CP018135">
    <property type="protein sequence ID" value="APF39991.1"/>
    <property type="molecule type" value="Genomic_DNA"/>
</dbReference>
<name>A0A1L2ZLV1_9MICC</name>
<protein>
    <recommendedName>
        <fullName evidence="1">DUF8185 domain-containing protein</fullName>
    </recommendedName>
</protein>
<evidence type="ECO:0000313" key="2">
    <source>
        <dbReference type="EMBL" id="APF39991.1"/>
    </source>
</evidence>
<feature type="domain" description="DUF8185" evidence="1">
    <location>
        <begin position="149"/>
        <end position="248"/>
    </location>
</feature>
<organism evidence="2 3">
    <name type="scientific">Neomicrococcus aestuarii</name>
    <dbReference type="NCBI Taxonomy" id="556325"/>
    <lineage>
        <taxon>Bacteria</taxon>
        <taxon>Bacillati</taxon>
        <taxon>Actinomycetota</taxon>
        <taxon>Actinomycetes</taxon>
        <taxon>Micrococcales</taxon>
        <taxon>Micrococcaceae</taxon>
        <taxon>Neomicrococcus</taxon>
    </lineage>
</organism>
<gene>
    <name evidence="2" type="ORF">BHE16_01980</name>
</gene>
<dbReference type="AlphaFoldDB" id="A0A1L2ZLV1"/>
<dbReference type="Pfam" id="PF26572">
    <property type="entry name" value="DUF8185"/>
    <property type="match status" value="1"/>
</dbReference>
<dbReference type="InterPro" id="IPR058498">
    <property type="entry name" value="DUF8185"/>
</dbReference>
<dbReference type="Proteomes" id="UP000183530">
    <property type="component" value="Chromosome"/>
</dbReference>
<dbReference type="KEGG" id="nae:BHE16_01980"/>
<proteinExistence type="predicted"/>
<keyword evidence="3" id="KW-1185">Reference proteome</keyword>
<dbReference type="RefSeq" id="WP_071893468.1">
    <property type="nucleotide sequence ID" value="NZ_CP018135.1"/>
</dbReference>